<dbReference type="EC" id="3.1.1.4" evidence="3"/>
<comment type="catalytic activity">
    <reaction evidence="22">
        <text>1-tetradecanoyl-2-(9Z,12Z-octadecadienoyl)-sn-glycero-3-phosphocholine + H2O = 1-tetradecanoyl-sn-glycero-3-phosphocholine + (9Z,12Z)-octadecadienoate + H(+)</text>
        <dbReference type="Rhea" id="RHEA:54392"/>
        <dbReference type="ChEBI" id="CHEBI:15377"/>
        <dbReference type="ChEBI" id="CHEBI:15378"/>
        <dbReference type="ChEBI" id="CHEBI:30245"/>
        <dbReference type="ChEBI" id="CHEBI:64489"/>
        <dbReference type="ChEBI" id="CHEBI:86094"/>
    </reaction>
    <physiologicalReaction direction="left-to-right" evidence="22">
        <dbReference type="Rhea" id="RHEA:54393"/>
    </physiologicalReaction>
</comment>
<dbReference type="FunFam" id="3.40.50.1820:FF:000079">
    <property type="entry name" value="Abhydrolase domain-containing 3"/>
    <property type="match status" value="1"/>
</dbReference>
<evidence type="ECO:0000256" key="14">
    <source>
        <dbReference type="ARBA" id="ARBA00048288"/>
    </source>
</evidence>
<keyword evidence="8 33" id="KW-1133">Transmembrane helix</keyword>
<comment type="catalytic activity">
    <reaction evidence="24">
        <text>1-tetradecanoyl-2-(9Z,12Z-octadecadienoyl)-sn-glycero-3-phosphocholine + H2O = 2-(9Z,12Z-octadecadienoyl)-sn-glycero-3-phosphocholine + tetradecanoate + H(+)</text>
        <dbReference type="Rhea" id="RHEA:54388"/>
        <dbReference type="ChEBI" id="CHEBI:15377"/>
        <dbReference type="ChEBI" id="CHEBI:15378"/>
        <dbReference type="ChEBI" id="CHEBI:30807"/>
        <dbReference type="ChEBI" id="CHEBI:76084"/>
        <dbReference type="ChEBI" id="CHEBI:86094"/>
    </reaction>
    <physiologicalReaction direction="left-to-right" evidence="24">
        <dbReference type="Rhea" id="RHEA:54389"/>
    </physiologicalReaction>
</comment>
<evidence type="ECO:0000256" key="18">
    <source>
        <dbReference type="ARBA" id="ARBA00050195"/>
    </source>
</evidence>
<keyword evidence="36" id="KW-1185">Reference proteome</keyword>
<evidence type="ECO:0000256" key="28">
    <source>
        <dbReference type="ARBA" id="ARBA00052894"/>
    </source>
</evidence>
<comment type="catalytic activity">
    <reaction evidence="13">
        <text>1-hexadecanoyl-2-(5-oxopentanoyl)-sn-glycero-3-phosphocholine + H2O = 5-oxopentanoate + 1-hexadecanoyl-sn-glycero-3-phosphocholine + H(+)</text>
        <dbReference type="Rhea" id="RHEA:40483"/>
        <dbReference type="ChEBI" id="CHEBI:15377"/>
        <dbReference type="ChEBI" id="CHEBI:15378"/>
        <dbReference type="ChEBI" id="CHEBI:16120"/>
        <dbReference type="ChEBI" id="CHEBI:72998"/>
        <dbReference type="ChEBI" id="CHEBI:77890"/>
    </reaction>
    <physiologicalReaction direction="left-to-right" evidence="13">
        <dbReference type="Rhea" id="RHEA:40484"/>
    </physiologicalReaction>
</comment>
<evidence type="ECO:0000256" key="6">
    <source>
        <dbReference type="ARBA" id="ARBA00022801"/>
    </source>
</evidence>
<comment type="function">
    <text evidence="29">Phospholipase that may play a role in phospholipids remodeling. May selectively cleave myristate (C14)-containing phosphatidylcholines through its predominant phospholipase 1 activity, cleaving preferentially acyl groups in sn1 position. In parallel, may have a minor phospholipase 2 activity acting on acyl groups in position sn2. In addition to (C14)-containing phosphatidylcholines, may also act on other medium-chain-containing and oxidatively truncated phospholipids.</text>
</comment>
<dbReference type="InterPro" id="IPR050960">
    <property type="entry name" value="AB_hydrolase_4_sf"/>
</dbReference>
<dbReference type="GO" id="GO:0051792">
    <property type="term" value="P:medium-chain fatty acid biosynthetic process"/>
    <property type="evidence" value="ECO:0007669"/>
    <property type="project" value="TreeGrafter"/>
</dbReference>
<evidence type="ECO:0000256" key="8">
    <source>
        <dbReference type="ARBA" id="ARBA00022989"/>
    </source>
</evidence>
<sequence>MDTSGRILQYLQDRPALPLTFAVGSLYAAYYLCVVVKRPQIACGDKRLQKLIERHCPVAREYYWPTWWCFQAHVMTLLRALVQSWPHVDYRGELLPLPDGGQVKLDWADNDNSPIPSSSRPTVILLPGLTGASDENYVLHMVQETLELGYRCVVFNNRGQGGADLLTPRTYCATNTEDLECVVSHINKTFPNAKIMGVGVSLGAVILFQYLANKGKEAGLCAGMCISVTWNLPISADSLERPLSYLFYNKYLARNLVKKLKSTGHMFKNDVDVDHALKSRTIREFDERFTSKQFGYESCEDYYKDASLHHKIHLLHVPVLTLNAADDTFSPLDAIPVEKAKQNDNIAMVITAHGGHIGFLEGSIPRDRNYMFRWFSQYVDAVFKHGFKDD</sequence>
<keyword evidence="5 33" id="KW-0812">Transmembrane</keyword>
<evidence type="ECO:0000259" key="34">
    <source>
        <dbReference type="Pfam" id="PF00561"/>
    </source>
</evidence>
<evidence type="ECO:0000256" key="19">
    <source>
        <dbReference type="ARBA" id="ARBA00050276"/>
    </source>
</evidence>
<protein>
    <recommendedName>
        <fullName evidence="30">Phospholipase ABHD3</fullName>
        <ecNumber evidence="3">3.1.1.4</ecNumber>
    </recommendedName>
    <alternativeName>
        <fullName evidence="31">Abhydrolase domain-containing protein 3</fullName>
    </alternativeName>
</protein>
<feature type="active site" description="Charge relay system" evidence="32">
    <location>
        <position position="356"/>
    </location>
</feature>
<evidence type="ECO:0000256" key="32">
    <source>
        <dbReference type="PIRSR" id="PIRSR005211-1"/>
    </source>
</evidence>
<evidence type="ECO:0000256" key="11">
    <source>
        <dbReference type="ARBA" id="ARBA00023264"/>
    </source>
</evidence>
<evidence type="ECO:0000256" key="12">
    <source>
        <dbReference type="ARBA" id="ARBA00023422"/>
    </source>
</evidence>
<gene>
    <name evidence="35" type="ORF">V1264_009298</name>
</gene>
<dbReference type="Proteomes" id="UP001374579">
    <property type="component" value="Unassembled WGS sequence"/>
</dbReference>
<proteinExistence type="inferred from homology"/>
<feature type="transmembrane region" description="Helical" evidence="33">
    <location>
        <begin position="16"/>
        <end position="36"/>
    </location>
</feature>
<comment type="catalytic activity">
    <reaction evidence="21">
        <text>1-tetradecanoyl-2-(5Z,8Z,11Z,14Z-eicosatetraenoyl)-sn-glycero-3-phosphocholine + H2O = 2-(5Z,8Z,11Z,14Z)-eicosatetraenoyl-sn-glycero-3-phosphocholine + tetradecanoate + H(+)</text>
        <dbReference type="Rhea" id="RHEA:54396"/>
        <dbReference type="ChEBI" id="CHEBI:15377"/>
        <dbReference type="ChEBI" id="CHEBI:15378"/>
        <dbReference type="ChEBI" id="CHEBI:30807"/>
        <dbReference type="ChEBI" id="CHEBI:76079"/>
        <dbReference type="ChEBI" id="CHEBI:86102"/>
    </reaction>
    <physiologicalReaction direction="left-to-right" evidence="21">
        <dbReference type="Rhea" id="RHEA:54397"/>
    </physiologicalReaction>
</comment>
<feature type="active site" description="Charge relay system" evidence="32">
    <location>
        <position position="327"/>
    </location>
</feature>
<evidence type="ECO:0000256" key="23">
    <source>
        <dbReference type="ARBA" id="ARBA00052087"/>
    </source>
</evidence>
<dbReference type="EMBL" id="JBAMIC010000022">
    <property type="protein sequence ID" value="KAK7091641.1"/>
    <property type="molecule type" value="Genomic_DNA"/>
</dbReference>
<evidence type="ECO:0000256" key="10">
    <source>
        <dbReference type="ARBA" id="ARBA00023136"/>
    </source>
</evidence>
<comment type="catalytic activity">
    <reaction evidence="19">
        <text>1-O-hexadecyl-2-nonadioyl-sn-glycero-3-phosphocholine + H2O = nonanedioate + 1-O-hexadecyl-sn-glycero-3-phosphocholine + H(+)</text>
        <dbReference type="Rhea" id="RHEA:54552"/>
        <dbReference type="ChEBI" id="CHEBI:15377"/>
        <dbReference type="ChEBI" id="CHEBI:15378"/>
        <dbReference type="ChEBI" id="CHEBI:64496"/>
        <dbReference type="ChEBI" id="CHEBI:78208"/>
        <dbReference type="ChEBI" id="CHEBI:138269"/>
    </reaction>
    <physiologicalReaction direction="left-to-right" evidence="19">
        <dbReference type="Rhea" id="RHEA:54553"/>
    </physiologicalReaction>
</comment>
<comment type="catalytic activity">
    <reaction evidence="25">
        <text>1-octadecanoyl-2-hexanoyl-sn-glycero-3-phosphocholine + H2O = hexanoate + 1-octadecanoyl-sn-glycero-3-phosphocholine + H(+)</text>
        <dbReference type="Rhea" id="RHEA:54464"/>
        <dbReference type="ChEBI" id="CHEBI:15377"/>
        <dbReference type="ChEBI" id="CHEBI:15378"/>
        <dbReference type="ChEBI" id="CHEBI:17120"/>
        <dbReference type="ChEBI" id="CHEBI:73858"/>
        <dbReference type="ChEBI" id="CHEBI:138212"/>
    </reaction>
    <physiologicalReaction direction="left-to-right" evidence="25">
        <dbReference type="Rhea" id="RHEA:54465"/>
    </physiologicalReaction>
</comment>
<dbReference type="GO" id="GO:0016020">
    <property type="term" value="C:membrane"/>
    <property type="evidence" value="ECO:0007669"/>
    <property type="project" value="UniProtKB-SubCell"/>
</dbReference>
<comment type="catalytic activity">
    <reaction evidence="28">
        <text>1,2-ditetradecanoyl-sn-glycero-3-phosphocholine + H2O = 2-tetradecanoyl-sn-glycero-3-phosphocholine + tetradecanoate + H(+)</text>
        <dbReference type="Rhea" id="RHEA:54404"/>
        <dbReference type="ChEBI" id="CHEBI:15377"/>
        <dbReference type="ChEBI" id="CHEBI:15378"/>
        <dbReference type="ChEBI" id="CHEBI:30807"/>
        <dbReference type="ChEBI" id="CHEBI:45240"/>
        <dbReference type="ChEBI" id="CHEBI:131738"/>
    </reaction>
    <physiologicalReaction direction="left-to-right" evidence="28">
        <dbReference type="Rhea" id="RHEA:54405"/>
    </physiologicalReaction>
</comment>
<feature type="domain" description="AB hydrolase-1" evidence="34">
    <location>
        <begin position="121"/>
        <end position="362"/>
    </location>
</feature>
<evidence type="ECO:0000313" key="36">
    <source>
        <dbReference type="Proteomes" id="UP001374579"/>
    </source>
</evidence>
<evidence type="ECO:0000256" key="27">
    <source>
        <dbReference type="ARBA" id="ARBA00052808"/>
    </source>
</evidence>
<comment type="caution">
    <text evidence="35">The sequence shown here is derived from an EMBL/GenBank/DDBJ whole genome shotgun (WGS) entry which is preliminary data.</text>
</comment>
<dbReference type="Pfam" id="PF00561">
    <property type="entry name" value="Abhydrolase_1"/>
    <property type="match status" value="1"/>
</dbReference>
<feature type="transmembrane region" description="Helical" evidence="33">
    <location>
        <begin position="195"/>
        <end position="212"/>
    </location>
</feature>
<keyword evidence="10 33" id="KW-0472">Membrane</keyword>
<evidence type="ECO:0000256" key="21">
    <source>
        <dbReference type="ARBA" id="ARBA00051164"/>
    </source>
</evidence>
<comment type="catalytic activity">
    <reaction evidence="14">
        <text>1-hexadecanoyl-2-(9-oxononanoyl)-sn-glycero-3-phosphocholine + H2O = 9-oxononanoate + 1-hexadecanoyl-sn-glycero-3-phosphocholine + H(+)</text>
        <dbReference type="Rhea" id="RHEA:41179"/>
        <dbReference type="ChEBI" id="CHEBI:15377"/>
        <dbReference type="ChEBI" id="CHEBI:15378"/>
        <dbReference type="ChEBI" id="CHEBI:61042"/>
        <dbReference type="ChEBI" id="CHEBI:72998"/>
        <dbReference type="ChEBI" id="CHEBI:77812"/>
    </reaction>
    <physiologicalReaction direction="left-to-right" evidence="14">
        <dbReference type="Rhea" id="RHEA:41180"/>
    </physiologicalReaction>
</comment>
<dbReference type="InterPro" id="IPR012020">
    <property type="entry name" value="ABHD4"/>
</dbReference>
<dbReference type="InterPro" id="IPR029058">
    <property type="entry name" value="AB_hydrolase_fold"/>
</dbReference>
<comment type="catalytic activity">
    <reaction evidence="27">
        <text>1-hexadecanoyl-2-nonadioyl-sn-glycero-3-phosphocholine + H2O = nonanedioate + 1-hexadecanoyl-sn-glycero-3-phosphocholine + H(+)</text>
        <dbReference type="Rhea" id="RHEA:41388"/>
        <dbReference type="ChEBI" id="CHEBI:15377"/>
        <dbReference type="ChEBI" id="CHEBI:15378"/>
        <dbReference type="ChEBI" id="CHEBI:72998"/>
        <dbReference type="ChEBI" id="CHEBI:78207"/>
        <dbReference type="ChEBI" id="CHEBI:78208"/>
    </reaction>
    <physiologicalReaction direction="left-to-right" evidence="27">
        <dbReference type="Rhea" id="RHEA:41389"/>
    </physiologicalReaction>
</comment>
<evidence type="ECO:0000256" key="26">
    <source>
        <dbReference type="ARBA" id="ARBA00052747"/>
    </source>
</evidence>
<keyword evidence="7" id="KW-0735">Signal-anchor</keyword>
<comment type="catalytic activity">
    <reaction evidence="15">
        <text>1-hexadecanoyl-2-glutaroyl-sn-glycero-3-phosphocholine + H2O = glutarate + 1-hexadecanoyl-sn-glycero-3-phosphocholine + H(+)</text>
        <dbReference type="Rhea" id="RHEA:41159"/>
        <dbReference type="ChEBI" id="CHEBI:15377"/>
        <dbReference type="ChEBI" id="CHEBI:15378"/>
        <dbReference type="ChEBI" id="CHEBI:30921"/>
        <dbReference type="ChEBI" id="CHEBI:72998"/>
        <dbReference type="ChEBI" id="CHEBI:77756"/>
    </reaction>
    <physiologicalReaction direction="left-to-right" evidence="15">
        <dbReference type="Rhea" id="RHEA:41160"/>
    </physiologicalReaction>
</comment>
<comment type="subcellular location">
    <subcellularLocation>
        <location evidence="1">Membrane</location>
        <topology evidence="1">Single-pass type II membrane protein</topology>
    </subcellularLocation>
</comment>
<evidence type="ECO:0000256" key="13">
    <source>
        <dbReference type="ARBA" id="ARBA00047611"/>
    </source>
</evidence>
<evidence type="ECO:0000256" key="1">
    <source>
        <dbReference type="ARBA" id="ARBA00004606"/>
    </source>
</evidence>
<dbReference type="SUPFAM" id="SSF53474">
    <property type="entry name" value="alpha/beta-Hydrolases"/>
    <property type="match status" value="1"/>
</dbReference>
<keyword evidence="4" id="KW-0719">Serine esterase</keyword>
<evidence type="ECO:0000256" key="2">
    <source>
        <dbReference type="ARBA" id="ARBA00010884"/>
    </source>
</evidence>
<evidence type="ECO:0000313" key="35">
    <source>
        <dbReference type="EMBL" id="KAK7091641.1"/>
    </source>
</evidence>
<comment type="catalytic activity">
    <reaction evidence="16">
        <text>1,2-ditetradecanoyl-sn-glycero-3-phosphocholine + H2O = 1-tetradecanoyl-sn-glycero-3-phosphocholine + tetradecanoate + H(+)</text>
        <dbReference type="Rhea" id="RHEA:54456"/>
        <dbReference type="ChEBI" id="CHEBI:15377"/>
        <dbReference type="ChEBI" id="CHEBI:15378"/>
        <dbReference type="ChEBI" id="CHEBI:30807"/>
        <dbReference type="ChEBI" id="CHEBI:45240"/>
        <dbReference type="ChEBI" id="CHEBI:64489"/>
    </reaction>
    <physiologicalReaction direction="left-to-right" evidence="16">
        <dbReference type="Rhea" id="RHEA:54457"/>
    </physiologicalReaction>
</comment>
<comment type="catalytic activity">
    <reaction evidence="12">
        <text>a 1,2-diacyl-sn-glycero-3-phosphocholine + H2O = a 1-acyl-sn-glycero-3-phosphocholine + a fatty acid + H(+)</text>
        <dbReference type="Rhea" id="RHEA:15801"/>
        <dbReference type="ChEBI" id="CHEBI:15377"/>
        <dbReference type="ChEBI" id="CHEBI:15378"/>
        <dbReference type="ChEBI" id="CHEBI:28868"/>
        <dbReference type="ChEBI" id="CHEBI:57643"/>
        <dbReference type="ChEBI" id="CHEBI:58168"/>
        <dbReference type="EC" id="3.1.1.4"/>
    </reaction>
    <physiologicalReaction direction="left-to-right" evidence="12">
        <dbReference type="Rhea" id="RHEA:15802"/>
    </physiologicalReaction>
</comment>
<evidence type="ECO:0000256" key="4">
    <source>
        <dbReference type="ARBA" id="ARBA00022487"/>
    </source>
</evidence>
<evidence type="ECO:0000256" key="5">
    <source>
        <dbReference type="ARBA" id="ARBA00022692"/>
    </source>
</evidence>
<comment type="catalytic activity">
    <reaction evidence="26">
        <text>1-octadecanoyl-2-octanoyl-sn-glycero-3-phosphocholine + H2O = 1-octadecanoyl-sn-glycero-3-phosphocholine + octanoate + H(+)</text>
        <dbReference type="Rhea" id="RHEA:54468"/>
        <dbReference type="ChEBI" id="CHEBI:15377"/>
        <dbReference type="ChEBI" id="CHEBI:15378"/>
        <dbReference type="ChEBI" id="CHEBI:25646"/>
        <dbReference type="ChEBI" id="CHEBI:73858"/>
        <dbReference type="ChEBI" id="CHEBI:138213"/>
    </reaction>
    <physiologicalReaction direction="left-to-right" evidence="26">
        <dbReference type="Rhea" id="RHEA:54469"/>
    </physiologicalReaction>
</comment>
<dbReference type="GO" id="GO:0047372">
    <property type="term" value="F:monoacylglycerol lipase activity"/>
    <property type="evidence" value="ECO:0007669"/>
    <property type="project" value="TreeGrafter"/>
</dbReference>
<evidence type="ECO:0000256" key="20">
    <source>
        <dbReference type="ARBA" id="ARBA00050674"/>
    </source>
</evidence>
<comment type="similarity">
    <text evidence="2">Belongs to the AB hydrolase superfamily. AB hydrolase 4 family.</text>
</comment>
<dbReference type="PANTHER" id="PTHR10794">
    <property type="entry name" value="ABHYDROLASE DOMAIN-CONTAINING PROTEIN"/>
    <property type="match status" value="1"/>
</dbReference>
<evidence type="ECO:0000256" key="30">
    <source>
        <dbReference type="ARBA" id="ARBA00071303"/>
    </source>
</evidence>
<feature type="active site" description="Charge relay system" evidence="32">
    <location>
        <position position="201"/>
    </location>
</feature>
<evidence type="ECO:0000256" key="31">
    <source>
        <dbReference type="ARBA" id="ARBA00082158"/>
    </source>
</evidence>
<evidence type="ECO:0000256" key="16">
    <source>
        <dbReference type="ARBA" id="ARBA00050145"/>
    </source>
</evidence>
<evidence type="ECO:0000256" key="3">
    <source>
        <dbReference type="ARBA" id="ARBA00013278"/>
    </source>
</evidence>
<dbReference type="AlphaFoldDB" id="A0AAN9ARF2"/>
<comment type="catalytic activity">
    <reaction evidence="17">
        <text>1-octadecanoyl-2-nonanoyl-sn-glycero-3-phosphocholine + H2O = nonanoate + 1-octadecanoyl-sn-glycero-3-phosphocholine + H(+)</text>
        <dbReference type="Rhea" id="RHEA:54472"/>
        <dbReference type="ChEBI" id="CHEBI:15377"/>
        <dbReference type="ChEBI" id="CHEBI:15378"/>
        <dbReference type="ChEBI" id="CHEBI:32361"/>
        <dbReference type="ChEBI" id="CHEBI:73858"/>
        <dbReference type="ChEBI" id="CHEBI:138214"/>
    </reaction>
    <physiologicalReaction direction="left-to-right" evidence="17">
        <dbReference type="Rhea" id="RHEA:54473"/>
    </physiologicalReaction>
</comment>
<evidence type="ECO:0000256" key="7">
    <source>
        <dbReference type="ARBA" id="ARBA00022968"/>
    </source>
</evidence>
<dbReference type="GO" id="GO:0008126">
    <property type="term" value="F:acetylesterase activity"/>
    <property type="evidence" value="ECO:0007669"/>
    <property type="project" value="TreeGrafter"/>
</dbReference>
<evidence type="ECO:0000256" key="25">
    <source>
        <dbReference type="ARBA" id="ARBA00052588"/>
    </source>
</evidence>
<evidence type="ECO:0000256" key="29">
    <source>
        <dbReference type="ARBA" id="ARBA00059841"/>
    </source>
</evidence>
<dbReference type="GO" id="GO:0006650">
    <property type="term" value="P:glycerophospholipid metabolic process"/>
    <property type="evidence" value="ECO:0007669"/>
    <property type="project" value="UniProtKB-ARBA"/>
</dbReference>
<accession>A0AAN9ARF2</accession>
<name>A0AAN9ARF2_9CAEN</name>
<evidence type="ECO:0000256" key="9">
    <source>
        <dbReference type="ARBA" id="ARBA00023098"/>
    </source>
</evidence>
<evidence type="ECO:0000256" key="33">
    <source>
        <dbReference type="SAM" id="Phobius"/>
    </source>
</evidence>
<dbReference type="InterPro" id="IPR000073">
    <property type="entry name" value="AB_hydrolase_1"/>
</dbReference>
<evidence type="ECO:0000256" key="17">
    <source>
        <dbReference type="ARBA" id="ARBA00050182"/>
    </source>
</evidence>
<dbReference type="GO" id="GO:0004623">
    <property type="term" value="F:phospholipase A2 activity"/>
    <property type="evidence" value="ECO:0007669"/>
    <property type="project" value="UniProtKB-EC"/>
</dbReference>
<keyword evidence="6" id="KW-0378">Hydrolase</keyword>
<evidence type="ECO:0000256" key="15">
    <source>
        <dbReference type="ARBA" id="ARBA00048471"/>
    </source>
</evidence>
<dbReference type="GO" id="GO:0051793">
    <property type="term" value="P:medium-chain fatty acid catabolic process"/>
    <property type="evidence" value="ECO:0007669"/>
    <property type="project" value="TreeGrafter"/>
</dbReference>
<organism evidence="35 36">
    <name type="scientific">Littorina saxatilis</name>
    <dbReference type="NCBI Taxonomy" id="31220"/>
    <lineage>
        <taxon>Eukaryota</taxon>
        <taxon>Metazoa</taxon>
        <taxon>Spiralia</taxon>
        <taxon>Lophotrochozoa</taxon>
        <taxon>Mollusca</taxon>
        <taxon>Gastropoda</taxon>
        <taxon>Caenogastropoda</taxon>
        <taxon>Littorinimorpha</taxon>
        <taxon>Littorinoidea</taxon>
        <taxon>Littorinidae</taxon>
        <taxon>Littorina</taxon>
    </lineage>
</organism>
<dbReference type="Gene3D" id="3.40.50.1820">
    <property type="entry name" value="alpha/beta hydrolase"/>
    <property type="match status" value="1"/>
</dbReference>
<keyword evidence="9" id="KW-0443">Lipid metabolism</keyword>
<dbReference type="PIRSF" id="PIRSF005211">
    <property type="entry name" value="Ab_hydro_YheT"/>
    <property type="match status" value="1"/>
</dbReference>
<evidence type="ECO:0000256" key="24">
    <source>
        <dbReference type="ARBA" id="ARBA00052144"/>
    </source>
</evidence>
<comment type="catalytic activity">
    <reaction evidence="18">
        <text>1-tetradecanoyl-2-(4Z,7Z,10Z,13Z,16Z,19Z-docosahexaenoyl)-sn-glycero-3-phosphocholine + H2O = 2-(4Z,7Z,10Z,13Z,16Z,19Z-docosahexaenoyl)-sn-glycero-3-phosphocholine + tetradecanoate + H(+)</text>
        <dbReference type="Rhea" id="RHEA:54400"/>
        <dbReference type="ChEBI" id="CHEBI:15377"/>
        <dbReference type="ChEBI" id="CHEBI:15378"/>
        <dbReference type="ChEBI" id="CHEBI:30807"/>
        <dbReference type="ChEBI" id="CHEBI:76085"/>
        <dbReference type="ChEBI" id="CHEBI:86162"/>
    </reaction>
    <physiologicalReaction direction="left-to-right" evidence="18">
        <dbReference type="Rhea" id="RHEA:54401"/>
    </physiologicalReaction>
</comment>
<reference evidence="35 36" key="1">
    <citation type="submission" date="2024-02" db="EMBL/GenBank/DDBJ databases">
        <title>Chromosome-scale genome assembly of the rough periwinkle Littorina saxatilis.</title>
        <authorList>
            <person name="De Jode A."/>
            <person name="Faria R."/>
            <person name="Formenti G."/>
            <person name="Sims Y."/>
            <person name="Smith T.P."/>
            <person name="Tracey A."/>
            <person name="Wood J.M.D."/>
            <person name="Zagrodzka Z.B."/>
            <person name="Johannesson K."/>
            <person name="Butlin R.K."/>
            <person name="Leder E.H."/>
        </authorList>
    </citation>
    <scope>NUCLEOTIDE SEQUENCE [LARGE SCALE GENOMIC DNA]</scope>
    <source>
        <strain evidence="35">Snail1</strain>
        <tissue evidence="35">Muscle</tissue>
    </source>
</reference>
<evidence type="ECO:0000256" key="22">
    <source>
        <dbReference type="ARBA" id="ARBA00051705"/>
    </source>
</evidence>
<keyword evidence="11" id="KW-1208">Phospholipid metabolism</keyword>
<comment type="catalytic activity">
    <reaction evidence="23">
        <text>1-octadecanoyl-2-acetyl-sn-glycero-3-phosphocholine + H2O = 1-octadecanoyl-sn-glycero-3-phosphocholine + acetate + H(+)</text>
        <dbReference type="Rhea" id="RHEA:54408"/>
        <dbReference type="ChEBI" id="CHEBI:15377"/>
        <dbReference type="ChEBI" id="CHEBI:15378"/>
        <dbReference type="ChEBI" id="CHEBI:30089"/>
        <dbReference type="ChEBI" id="CHEBI:73858"/>
        <dbReference type="ChEBI" id="CHEBI:75220"/>
    </reaction>
    <physiologicalReaction direction="left-to-right" evidence="23">
        <dbReference type="Rhea" id="RHEA:54409"/>
    </physiologicalReaction>
</comment>
<dbReference type="PANTHER" id="PTHR10794:SF63">
    <property type="entry name" value="ALPHA_BETA HYDROLASE 1, ISOFORM A"/>
    <property type="match status" value="1"/>
</dbReference>
<comment type="catalytic activity">
    <reaction evidence="20">
        <text>1-octadecanoyl-2-pentanoyl-sn-glycero-3-phosphocholine + H2O = pentanoate + 1-octadecanoyl-sn-glycero-3-phosphocholine + H(+)</text>
        <dbReference type="Rhea" id="RHEA:54460"/>
        <dbReference type="ChEBI" id="CHEBI:15377"/>
        <dbReference type="ChEBI" id="CHEBI:15378"/>
        <dbReference type="ChEBI" id="CHEBI:31011"/>
        <dbReference type="ChEBI" id="CHEBI:73858"/>
        <dbReference type="ChEBI" id="CHEBI:138211"/>
    </reaction>
    <physiologicalReaction direction="left-to-right" evidence="20">
        <dbReference type="Rhea" id="RHEA:54461"/>
    </physiologicalReaction>
</comment>